<evidence type="ECO:0000313" key="3">
    <source>
        <dbReference type="Proteomes" id="UP001329430"/>
    </source>
</evidence>
<evidence type="ECO:0000313" key="2">
    <source>
        <dbReference type="EMBL" id="KAK5647873.1"/>
    </source>
</evidence>
<evidence type="ECO:0000256" key="1">
    <source>
        <dbReference type="SAM" id="MobiDB-lite"/>
    </source>
</evidence>
<gene>
    <name evidence="2" type="ORF">RI129_002765</name>
</gene>
<comment type="caution">
    <text evidence="2">The sequence shown here is derived from an EMBL/GenBank/DDBJ whole genome shotgun (WGS) entry which is preliminary data.</text>
</comment>
<sequence length="158" mass="18180">MYGLKQLKNINDARVALFKKTYKFLDNDHTFRLPKKGIDGSALPPCKSELYEHFLRSCYIAQIWSHAHLKVPITDEPSNYGWVEIDNRYELKWFSGSQLPTSINQITIQHEKDTSNSDSESETEGDESNTSQSGNRCLLCKHEKPNVKRNASTMEILE</sequence>
<reference evidence="2 3" key="1">
    <citation type="journal article" date="2024" name="Insects">
        <title>An Improved Chromosome-Level Genome Assembly of the Firefly Pyrocoelia pectoralis.</title>
        <authorList>
            <person name="Fu X."/>
            <person name="Meyer-Rochow V.B."/>
            <person name="Ballantyne L."/>
            <person name="Zhu X."/>
        </authorList>
    </citation>
    <scope>NUCLEOTIDE SEQUENCE [LARGE SCALE GENOMIC DNA]</scope>
    <source>
        <strain evidence="2">XCY_ONT2</strain>
    </source>
</reference>
<accession>A0AAN7ZU33</accession>
<dbReference type="AlphaFoldDB" id="A0AAN7ZU33"/>
<dbReference type="EMBL" id="JAVRBK010000002">
    <property type="protein sequence ID" value="KAK5647873.1"/>
    <property type="molecule type" value="Genomic_DNA"/>
</dbReference>
<protein>
    <submittedName>
        <fullName evidence="2">Uncharacterized protein</fullName>
    </submittedName>
</protein>
<organism evidence="2 3">
    <name type="scientific">Pyrocoelia pectoralis</name>
    <dbReference type="NCBI Taxonomy" id="417401"/>
    <lineage>
        <taxon>Eukaryota</taxon>
        <taxon>Metazoa</taxon>
        <taxon>Ecdysozoa</taxon>
        <taxon>Arthropoda</taxon>
        <taxon>Hexapoda</taxon>
        <taxon>Insecta</taxon>
        <taxon>Pterygota</taxon>
        <taxon>Neoptera</taxon>
        <taxon>Endopterygota</taxon>
        <taxon>Coleoptera</taxon>
        <taxon>Polyphaga</taxon>
        <taxon>Elateriformia</taxon>
        <taxon>Elateroidea</taxon>
        <taxon>Lampyridae</taxon>
        <taxon>Lampyrinae</taxon>
        <taxon>Pyrocoelia</taxon>
    </lineage>
</organism>
<keyword evidence="3" id="KW-1185">Reference proteome</keyword>
<proteinExistence type="predicted"/>
<name>A0AAN7ZU33_9COLE</name>
<feature type="region of interest" description="Disordered" evidence="1">
    <location>
        <begin position="109"/>
        <end position="135"/>
    </location>
</feature>
<dbReference type="Proteomes" id="UP001329430">
    <property type="component" value="Chromosome 2"/>
</dbReference>